<dbReference type="Proteomes" id="UP000887013">
    <property type="component" value="Unassembled WGS sequence"/>
</dbReference>
<dbReference type="AlphaFoldDB" id="A0A8X6MMX6"/>
<name>A0A8X6MMX6_NEPPI</name>
<gene>
    <name evidence="1" type="ORF">NPIL_584171</name>
</gene>
<dbReference type="EMBL" id="BMAW01095097">
    <property type="protein sequence ID" value="GFS68677.1"/>
    <property type="molecule type" value="Genomic_DNA"/>
</dbReference>
<protein>
    <submittedName>
        <fullName evidence="1">Uncharacterized protein</fullName>
    </submittedName>
</protein>
<evidence type="ECO:0000313" key="1">
    <source>
        <dbReference type="EMBL" id="GFS68677.1"/>
    </source>
</evidence>
<comment type="caution">
    <text evidence="1">The sequence shown here is derived from an EMBL/GenBank/DDBJ whole genome shotgun (WGS) entry which is preliminary data.</text>
</comment>
<organism evidence="1 2">
    <name type="scientific">Nephila pilipes</name>
    <name type="common">Giant wood spider</name>
    <name type="synonym">Nephila maculata</name>
    <dbReference type="NCBI Taxonomy" id="299642"/>
    <lineage>
        <taxon>Eukaryota</taxon>
        <taxon>Metazoa</taxon>
        <taxon>Ecdysozoa</taxon>
        <taxon>Arthropoda</taxon>
        <taxon>Chelicerata</taxon>
        <taxon>Arachnida</taxon>
        <taxon>Araneae</taxon>
        <taxon>Araneomorphae</taxon>
        <taxon>Entelegynae</taxon>
        <taxon>Araneoidea</taxon>
        <taxon>Nephilidae</taxon>
        <taxon>Nephila</taxon>
    </lineage>
</organism>
<evidence type="ECO:0000313" key="2">
    <source>
        <dbReference type="Proteomes" id="UP000887013"/>
    </source>
</evidence>
<sequence length="123" mass="14897">MVLVIHSVTCPNIHNWKEKKKKERRCSPSVDDFRKKRNREKKRKNDGLLYLFQEANGDFPFNFSLSREEEKKISVRYIRKALQKSGKFKCRNEFWERGDADGRFAFLRLLWNFFWYHGTTTTA</sequence>
<proteinExistence type="predicted"/>
<keyword evidence="2" id="KW-1185">Reference proteome</keyword>
<reference evidence="1" key="1">
    <citation type="submission" date="2020-08" db="EMBL/GenBank/DDBJ databases">
        <title>Multicomponent nature underlies the extraordinary mechanical properties of spider dragline silk.</title>
        <authorList>
            <person name="Kono N."/>
            <person name="Nakamura H."/>
            <person name="Mori M."/>
            <person name="Yoshida Y."/>
            <person name="Ohtoshi R."/>
            <person name="Malay A.D."/>
            <person name="Moran D.A.P."/>
            <person name="Tomita M."/>
            <person name="Numata K."/>
            <person name="Arakawa K."/>
        </authorList>
    </citation>
    <scope>NUCLEOTIDE SEQUENCE</scope>
</reference>
<accession>A0A8X6MMX6</accession>